<gene>
    <name evidence="1" type="ORF">EGW08_022252</name>
</gene>
<accession>A0A3S0Z3K5</accession>
<sequence>MKVKAACGHIDYSSNSYDFHKPCSEAKCKERFNRTYEARLEDVLLSPKYHLTKSQLDAILSLGRDVPETDIIIASAVSSNHFNEMQMMFKNLHETVFPTLQNFRVVLFDIGLTLEERRLTEKRCRCQIITFNFDLFPPHVFDLHCYSWKPLIIRALITRARKLLIWQDASVRWMPRFKVILDRAKIYGLQMYVGGGDKVTANTLHETFAYMQEQECVFESVAEIANALALYRPDKFNRLAVLSPWARCALEPRCICPQDPRIARSCRKLRPQRCHRFDQSALTLLLSKLFYDERYKIEVQEPHRHVNLQRGTEAPDYFHTGR</sequence>
<dbReference type="EMBL" id="RQTK01001520">
    <property type="protein sequence ID" value="RUS69986.1"/>
    <property type="molecule type" value="Genomic_DNA"/>
</dbReference>
<dbReference type="PANTHER" id="PTHR31389:SF4">
    <property type="entry name" value="LD39211P"/>
    <property type="match status" value="1"/>
</dbReference>
<dbReference type="PANTHER" id="PTHR31389">
    <property type="entry name" value="LD39211P"/>
    <property type="match status" value="1"/>
</dbReference>
<dbReference type="Pfam" id="PF07801">
    <property type="entry name" value="DUF1647"/>
    <property type="match status" value="1"/>
</dbReference>
<dbReference type="Proteomes" id="UP000271974">
    <property type="component" value="Unassembled WGS sequence"/>
</dbReference>
<proteinExistence type="predicted"/>
<organism evidence="1 2">
    <name type="scientific">Elysia chlorotica</name>
    <name type="common">Eastern emerald elysia</name>
    <name type="synonym">Sea slug</name>
    <dbReference type="NCBI Taxonomy" id="188477"/>
    <lineage>
        <taxon>Eukaryota</taxon>
        <taxon>Metazoa</taxon>
        <taxon>Spiralia</taxon>
        <taxon>Lophotrochozoa</taxon>
        <taxon>Mollusca</taxon>
        <taxon>Gastropoda</taxon>
        <taxon>Heterobranchia</taxon>
        <taxon>Euthyneura</taxon>
        <taxon>Panpulmonata</taxon>
        <taxon>Sacoglossa</taxon>
        <taxon>Placobranchoidea</taxon>
        <taxon>Plakobranchidae</taxon>
        <taxon>Elysia</taxon>
    </lineage>
</organism>
<dbReference type="OrthoDB" id="5954868at2759"/>
<reference evidence="1 2" key="1">
    <citation type="submission" date="2019-01" db="EMBL/GenBank/DDBJ databases">
        <title>A draft genome assembly of the solar-powered sea slug Elysia chlorotica.</title>
        <authorList>
            <person name="Cai H."/>
            <person name="Li Q."/>
            <person name="Fang X."/>
            <person name="Li J."/>
            <person name="Curtis N.E."/>
            <person name="Altenburger A."/>
            <person name="Shibata T."/>
            <person name="Feng M."/>
            <person name="Maeda T."/>
            <person name="Schwartz J.A."/>
            <person name="Shigenobu S."/>
            <person name="Lundholm N."/>
            <person name="Nishiyama T."/>
            <person name="Yang H."/>
            <person name="Hasebe M."/>
            <person name="Li S."/>
            <person name="Pierce S.K."/>
            <person name="Wang J."/>
        </authorList>
    </citation>
    <scope>NUCLEOTIDE SEQUENCE [LARGE SCALE GENOMIC DNA]</scope>
    <source>
        <strain evidence="1">EC2010</strain>
        <tissue evidence="1">Whole organism of an adult</tissue>
    </source>
</reference>
<dbReference type="AlphaFoldDB" id="A0A3S0Z3K5"/>
<name>A0A3S0Z3K5_ELYCH</name>
<dbReference type="InterPro" id="IPR012444">
    <property type="entry name" value="DUF1647"/>
</dbReference>
<dbReference type="STRING" id="188477.A0A3S0Z3K5"/>
<comment type="caution">
    <text evidence="1">The sequence shown here is derived from an EMBL/GenBank/DDBJ whole genome shotgun (WGS) entry which is preliminary data.</text>
</comment>
<protein>
    <submittedName>
        <fullName evidence="1">Uncharacterized protein</fullName>
    </submittedName>
</protein>
<evidence type="ECO:0000313" key="1">
    <source>
        <dbReference type="EMBL" id="RUS69986.1"/>
    </source>
</evidence>
<keyword evidence="2" id="KW-1185">Reference proteome</keyword>
<evidence type="ECO:0000313" key="2">
    <source>
        <dbReference type="Proteomes" id="UP000271974"/>
    </source>
</evidence>